<dbReference type="GO" id="GO:0008270">
    <property type="term" value="F:zinc ion binding"/>
    <property type="evidence" value="ECO:0007669"/>
    <property type="project" value="InterPro"/>
</dbReference>
<evidence type="ECO:0000256" key="8">
    <source>
        <dbReference type="SAM" id="Coils"/>
    </source>
</evidence>
<dbReference type="SMART" id="SM00066">
    <property type="entry name" value="GAL4"/>
    <property type="match status" value="1"/>
</dbReference>
<evidence type="ECO:0000313" key="11">
    <source>
        <dbReference type="EMBL" id="QKX60000.1"/>
    </source>
</evidence>
<dbReference type="AlphaFoldDB" id="A0A7H8R0U3"/>
<dbReference type="PROSITE" id="PS50048">
    <property type="entry name" value="ZN2_CY6_FUNGAL_2"/>
    <property type="match status" value="1"/>
</dbReference>
<dbReference type="SUPFAM" id="SSF57701">
    <property type="entry name" value="Zn2/Cys6 DNA-binding domain"/>
    <property type="match status" value="1"/>
</dbReference>
<feature type="region of interest" description="Disordered" evidence="9">
    <location>
        <begin position="84"/>
        <end position="128"/>
    </location>
</feature>
<evidence type="ECO:0000256" key="5">
    <source>
        <dbReference type="ARBA" id="ARBA00023125"/>
    </source>
</evidence>
<feature type="domain" description="Zn(2)-C6 fungal-type" evidence="10">
    <location>
        <begin position="3"/>
        <end position="33"/>
    </location>
</feature>
<dbReference type="EMBL" id="CP055901">
    <property type="protein sequence ID" value="QKX60000.1"/>
    <property type="molecule type" value="Genomic_DNA"/>
</dbReference>
<keyword evidence="6" id="KW-0804">Transcription</keyword>
<dbReference type="InterPro" id="IPR007219">
    <property type="entry name" value="XnlR_reg_dom"/>
</dbReference>
<evidence type="ECO:0000313" key="12">
    <source>
        <dbReference type="Proteomes" id="UP000509510"/>
    </source>
</evidence>
<dbReference type="InterPro" id="IPR001138">
    <property type="entry name" value="Zn2Cys6_DnaBD"/>
</dbReference>
<name>A0A7H8R0U3_TALRU</name>
<keyword evidence="7" id="KW-0539">Nucleus</keyword>
<dbReference type="Pfam" id="PF04082">
    <property type="entry name" value="Fungal_trans"/>
    <property type="match status" value="1"/>
</dbReference>
<dbReference type="GO" id="GO:0000981">
    <property type="term" value="F:DNA-binding transcription factor activity, RNA polymerase II-specific"/>
    <property type="evidence" value="ECO:0007669"/>
    <property type="project" value="InterPro"/>
</dbReference>
<accession>A0A7H8R0U3</accession>
<evidence type="ECO:0000256" key="9">
    <source>
        <dbReference type="SAM" id="MobiDB-lite"/>
    </source>
</evidence>
<dbReference type="CDD" id="cd12148">
    <property type="entry name" value="fungal_TF_MHR"/>
    <property type="match status" value="1"/>
</dbReference>
<evidence type="ECO:0000256" key="3">
    <source>
        <dbReference type="ARBA" id="ARBA00022833"/>
    </source>
</evidence>
<feature type="compositionally biased region" description="Polar residues" evidence="9">
    <location>
        <begin position="107"/>
        <end position="125"/>
    </location>
</feature>
<dbReference type="CDD" id="cd00067">
    <property type="entry name" value="GAL4"/>
    <property type="match status" value="1"/>
</dbReference>
<evidence type="ECO:0000256" key="2">
    <source>
        <dbReference type="ARBA" id="ARBA00022723"/>
    </source>
</evidence>
<dbReference type="Pfam" id="PF00172">
    <property type="entry name" value="Zn_clus"/>
    <property type="match status" value="1"/>
</dbReference>
<keyword evidence="2" id="KW-0479">Metal-binding</keyword>
<dbReference type="InterPro" id="IPR052202">
    <property type="entry name" value="Yeast_MetPath_Reg"/>
</dbReference>
<gene>
    <name evidence="11" type="ORF">TRUGW13939_07142</name>
</gene>
<evidence type="ECO:0000256" key="7">
    <source>
        <dbReference type="ARBA" id="ARBA00023242"/>
    </source>
</evidence>
<dbReference type="KEGG" id="trg:TRUGW13939_07142"/>
<evidence type="ECO:0000256" key="4">
    <source>
        <dbReference type="ARBA" id="ARBA00023015"/>
    </source>
</evidence>
<dbReference type="SMART" id="SM00906">
    <property type="entry name" value="Fungal_trans"/>
    <property type="match status" value="1"/>
</dbReference>
<evidence type="ECO:0000259" key="10">
    <source>
        <dbReference type="PROSITE" id="PS50048"/>
    </source>
</evidence>
<reference evidence="12" key="1">
    <citation type="submission" date="2020-06" db="EMBL/GenBank/DDBJ databases">
        <title>A chromosome-scale genome assembly of Talaromyces rugulosus W13939.</title>
        <authorList>
            <person name="Wang B."/>
            <person name="Guo L."/>
            <person name="Ye K."/>
            <person name="Wang L."/>
        </authorList>
    </citation>
    <scope>NUCLEOTIDE SEQUENCE [LARGE SCALE GENOMIC DNA]</scope>
    <source>
        <strain evidence="12">W13939</strain>
    </source>
</reference>
<dbReference type="RefSeq" id="XP_035346177.1">
    <property type="nucleotide sequence ID" value="XM_035490284.1"/>
</dbReference>
<dbReference type="PANTHER" id="PTHR47782:SF12">
    <property type="entry name" value="ZN(II)2CYS6 TRANSCRIPTION FACTOR (EUROFUNG)"/>
    <property type="match status" value="1"/>
</dbReference>
<dbReference type="GO" id="GO:0045944">
    <property type="term" value="P:positive regulation of transcription by RNA polymerase II"/>
    <property type="evidence" value="ECO:0007669"/>
    <property type="project" value="TreeGrafter"/>
</dbReference>
<feature type="coiled-coil region" evidence="8">
    <location>
        <begin position="40"/>
        <end position="67"/>
    </location>
</feature>
<dbReference type="GeneID" id="55994635"/>
<keyword evidence="12" id="KW-1185">Reference proteome</keyword>
<comment type="subcellular location">
    <subcellularLocation>
        <location evidence="1">Nucleus</location>
    </subcellularLocation>
</comment>
<dbReference type="OrthoDB" id="4221855at2759"/>
<feature type="compositionally biased region" description="Polar residues" evidence="9">
    <location>
        <begin position="92"/>
        <end position="101"/>
    </location>
</feature>
<dbReference type="Gene3D" id="4.10.240.10">
    <property type="entry name" value="Zn(2)-C6 fungal-type DNA-binding domain"/>
    <property type="match status" value="1"/>
</dbReference>
<keyword evidence="4" id="KW-0805">Transcription regulation</keyword>
<organism evidence="11 12">
    <name type="scientific">Talaromyces rugulosus</name>
    <name type="common">Penicillium rugulosum</name>
    <dbReference type="NCBI Taxonomy" id="121627"/>
    <lineage>
        <taxon>Eukaryota</taxon>
        <taxon>Fungi</taxon>
        <taxon>Dikarya</taxon>
        <taxon>Ascomycota</taxon>
        <taxon>Pezizomycotina</taxon>
        <taxon>Eurotiomycetes</taxon>
        <taxon>Eurotiomycetidae</taxon>
        <taxon>Eurotiales</taxon>
        <taxon>Trichocomaceae</taxon>
        <taxon>Talaromyces</taxon>
        <taxon>Talaromyces sect. Islandici</taxon>
    </lineage>
</organism>
<keyword evidence="3" id="KW-0862">Zinc</keyword>
<sequence length="725" mass="82789">MHACERCYSRKTKCDRRLPECGSCIKSRSLCHYPNKRRDRQLQQEHLKSVELRLKELENENERLRGRASSQTEPFDILDETFRSHQLGPNGRQPTPDQQDVTESHNVEVQQSPEQSASSVQQTPSEEARYLGSSNGVDFVDVVERVVDSSHATSGLFGRVTDSYRIVDRVAFPSIPQTAKLVDREVAMPLINSYFAHWHMIFPLLYRPGFMQMVHQIYSDPDFYQQNSACAFAFDIVLALGSVPSKRVEWSYRDVESHSARALTRLNEVSSLRDIRSLQALLLYCIYGIHASLRDTSREMWETLGKATRLCVEIGLHHKISKDLMRCQLHITGPIPASVQVEMQRRCFWCYHNLERIVSISLGRPLALHDDDIQVQLPSVADDEALDRASRDMPLSPSNTTSPFVMHILLRKIQSKIHRSMYTSQSIQALPMHERQAIRREIFNELQLWQSNISLLNLPPKDNLSATTSSYLHPSWYQALYHSGCLLLFRPSATFPATEGLESYEDMDDVPQMIWNSSRLVLSHYYELLRDRHLNYSWVCLYTIFMAGLANTYSVGCCAQRRKRGIMAFLPSFFDVVSDVRDCSNILTAICERWDDARGSCDIFNRLSMSALKELVASTSFHQRTIPVSGNNQTNAESTSVTFENGGVRQPTVNGRRLTPQTLPSPGFPDAAMHPDQYGNDSFSAFDPIVDFQQIFQEMQDTINTSGPPQTNEVMLGFSQEWFGR</sequence>
<dbReference type="GO" id="GO:0006351">
    <property type="term" value="P:DNA-templated transcription"/>
    <property type="evidence" value="ECO:0007669"/>
    <property type="project" value="InterPro"/>
</dbReference>
<dbReference type="Proteomes" id="UP000509510">
    <property type="component" value="Chromosome IV"/>
</dbReference>
<proteinExistence type="predicted"/>
<keyword evidence="8" id="KW-0175">Coiled coil</keyword>
<dbReference type="PANTHER" id="PTHR47782">
    <property type="entry name" value="ZN(II)2CYS6 TRANSCRIPTION FACTOR (EUROFUNG)-RELATED"/>
    <property type="match status" value="1"/>
</dbReference>
<evidence type="ECO:0000256" key="1">
    <source>
        <dbReference type="ARBA" id="ARBA00004123"/>
    </source>
</evidence>
<protein>
    <recommendedName>
        <fullName evidence="10">Zn(2)-C6 fungal-type domain-containing protein</fullName>
    </recommendedName>
</protein>
<dbReference type="GO" id="GO:0005634">
    <property type="term" value="C:nucleus"/>
    <property type="evidence" value="ECO:0007669"/>
    <property type="project" value="UniProtKB-SubCell"/>
</dbReference>
<dbReference type="GO" id="GO:0043565">
    <property type="term" value="F:sequence-specific DNA binding"/>
    <property type="evidence" value="ECO:0007669"/>
    <property type="project" value="TreeGrafter"/>
</dbReference>
<evidence type="ECO:0000256" key="6">
    <source>
        <dbReference type="ARBA" id="ARBA00023163"/>
    </source>
</evidence>
<keyword evidence="5" id="KW-0238">DNA-binding</keyword>
<dbReference type="InterPro" id="IPR036864">
    <property type="entry name" value="Zn2-C6_fun-type_DNA-bd_sf"/>
</dbReference>